<proteinExistence type="predicted"/>
<dbReference type="InterPro" id="IPR010848">
    <property type="entry name" value="DUF1465"/>
</dbReference>
<dbReference type="Gene3D" id="1.10.8.930">
    <property type="entry name" value="Protein of unknown function DUF1465"/>
    <property type="match status" value="1"/>
</dbReference>
<evidence type="ECO:0000313" key="1">
    <source>
        <dbReference type="EMBL" id="QGZ34855.1"/>
    </source>
</evidence>
<dbReference type="OrthoDB" id="9799531at2"/>
<dbReference type="EMBL" id="CP046908">
    <property type="protein sequence ID" value="QGZ34855.1"/>
    <property type="molecule type" value="Genomic_DNA"/>
</dbReference>
<dbReference type="AlphaFoldDB" id="A0A857C7K7"/>
<gene>
    <name evidence="1" type="ORF">GH266_10195</name>
</gene>
<dbReference type="Pfam" id="PF07323">
    <property type="entry name" value="DUF1465"/>
    <property type="match status" value="1"/>
</dbReference>
<protein>
    <submittedName>
        <fullName evidence="1">DUF1465 family protein</fullName>
    </submittedName>
</protein>
<dbReference type="RefSeq" id="WP_158193817.1">
    <property type="nucleotide sequence ID" value="NZ_CP046908.1"/>
</dbReference>
<dbReference type="Proteomes" id="UP000435648">
    <property type="component" value="Chromosome"/>
</dbReference>
<dbReference type="KEGG" id="siw:GH266_10195"/>
<organism evidence="1 2">
    <name type="scientific">Stappia indica</name>
    <dbReference type="NCBI Taxonomy" id="538381"/>
    <lineage>
        <taxon>Bacteria</taxon>
        <taxon>Pseudomonadati</taxon>
        <taxon>Pseudomonadota</taxon>
        <taxon>Alphaproteobacteria</taxon>
        <taxon>Hyphomicrobiales</taxon>
        <taxon>Stappiaceae</taxon>
        <taxon>Stappia</taxon>
    </lineage>
</organism>
<accession>A0A857C7K7</accession>
<dbReference type="InterPro" id="IPR038301">
    <property type="entry name" value="AraC-like_sf"/>
</dbReference>
<sequence>MTDWFSSTRRSTIDFADRLANSEMFSALFRDGMALVEETAAYLDGEGRVQSKSLPRAGSLAYATESMRLTTRLMQMASWLLLQRAVNEGEMSAEQAGSEKNKVRLDTLSSTRGGPGWQELPEELRDLIERSVRLQERIQHLDRMIYESRHAEPVPVDNPVAVQLDVLSAAFGGRRNTLG</sequence>
<evidence type="ECO:0000313" key="2">
    <source>
        <dbReference type="Proteomes" id="UP000435648"/>
    </source>
</evidence>
<reference evidence="1 2" key="1">
    <citation type="submission" date="2019-12" db="EMBL/GenBank/DDBJ databases">
        <title>The genome of Stappia indica PHM037.</title>
        <authorList>
            <person name="Kacar D."/>
            <person name="Galan B."/>
            <person name="Canedo L."/>
            <person name="Rodriguez P."/>
            <person name="de la Calle F."/>
            <person name="Garcia J.L."/>
        </authorList>
    </citation>
    <scope>NUCLEOTIDE SEQUENCE [LARGE SCALE GENOMIC DNA]</scope>
    <source>
        <strain evidence="1 2">PHM037</strain>
    </source>
</reference>
<name>A0A857C7K7_9HYPH</name>